<evidence type="ECO:0000313" key="3">
    <source>
        <dbReference type="Proteomes" id="UP000092555"/>
    </source>
</evidence>
<dbReference type="OrthoDB" id="4087931at2759"/>
<comment type="caution">
    <text evidence="2">The sequence shown here is derived from an EMBL/GenBank/DDBJ whole genome shotgun (WGS) entry which is preliminary data.</text>
</comment>
<dbReference type="GeneID" id="30027822"/>
<accession>A0A1A0HCW4</accession>
<name>A0A1A0HCW4_9ASCO</name>
<reference evidence="2 3" key="1">
    <citation type="submission" date="2016-05" db="EMBL/GenBank/DDBJ databases">
        <title>Comparative genomics of biotechnologically important yeasts.</title>
        <authorList>
            <consortium name="DOE Joint Genome Institute"/>
            <person name="Riley R."/>
            <person name="Haridas S."/>
            <person name="Wolfe K.H."/>
            <person name="Lopes M.R."/>
            <person name="Hittinger C.T."/>
            <person name="Goker M."/>
            <person name="Salamov A."/>
            <person name="Wisecaver J."/>
            <person name="Long T.M."/>
            <person name="Aerts A.L."/>
            <person name="Barry K."/>
            <person name="Choi C."/>
            <person name="Clum A."/>
            <person name="Coughlan A.Y."/>
            <person name="Deshpande S."/>
            <person name="Douglass A.P."/>
            <person name="Hanson S.J."/>
            <person name="Klenk H.-P."/>
            <person name="LaButti K."/>
            <person name="Lapidus A."/>
            <person name="Lindquist E."/>
            <person name="Lipzen A."/>
            <person name="Meier-kolthoff J.P."/>
            <person name="Ohm R.A."/>
            <person name="Otillar R.P."/>
            <person name="Pangilinan J."/>
            <person name="Peng Y."/>
            <person name="Rokas A."/>
            <person name="Rosa C.A."/>
            <person name="Scheuner C."/>
            <person name="Sibirny A.A."/>
            <person name="Slot J.C."/>
            <person name="Stielow J.B."/>
            <person name="Sun H."/>
            <person name="Kurtzman C.P."/>
            <person name="Blackwell M."/>
            <person name="Grigoriev I.V."/>
            <person name="Jeffries T.W."/>
        </authorList>
    </citation>
    <scope>NUCLEOTIDE SEQUENCE [LARGE SCALE GENOMIC DNA]</scope>
    <source>
        <strain evidence="2 3">NRRL YB-4993</strain>
    </source>
</reference>
<protein>
    <submittedName>
        <fullName evidence="2">Uncharacterized protein</fullName>
    </submittedName>
</protein>
<dbReference type="EMBL" id="LXTC01000003">
    <property type="protein sequence ID" value="OBA21722.1"/>
    <property type="molecule type" value="Genomic_DNA"/>
</dbReference>
<dbReference type="RefSeq" id="XP_018712232.1">
    <property type="nucleotide sequence ID" value="XM_018854846.1"/>
</dbReference>
<dbReference type="Proteomes" id="UP000092555">
    <property type="component" value="Unassembled WGS sequence"/>
</dbReference>
<gene>
    <name evidence="2" type="ORF">METBIDRAFT_191368</name>
</gene>
<sequence length="410" mass="45794">MNRGTTSCHSLSSLSYAMPRGRSSPMNGPVFAPKPGFDTASTTLENSPFFRETGALYDPINNLHAELPVQKPMVANSNSTLVSEPSFNHPFESPVSPQNFPTLSLFHEPDIKDDIFQDQEQLWSPEVNFETRSSSTTASQLLPNEPIRPAFEHLDKANSIMPFGLKEKSVSCYTNSNEDGISSTIGAMSSEIPDIPVFHTFSTPHQYCNISGDENSQCDFEMFLGRNSFKLEGMKEIVPDCKNIDKALANNGENSKKNVKLGESSPTFRMQTFSAIDEHAHSRHHAFQRVGSYGSGYKASSKLSLDNCLHEFHMKEGKFMFADETAMILKLLKTPRKLVTSRMSPSKVSNTLQRSKNPRMISKPSPWAGLRRRREVSKDMKSRLGSFQVQLKNDHNLSSTSDESFSTESE</sequence>
<organism evidence="2 3">
    <name type="scientific">Metschnikowia bicuspidata var. bicuspidata NRRL YB-4993</name>
    <dbReference type="NCBI Taxonomy" id="869754"/>
    <lineage>
        <taxon>Eukaryota</taxon>
        <taxon>Fungi</taxon>
        <taxon>Dikarya</taxon>
        <taxon>Ascomycota</taxon>
        <taxon>Saccharomycotina</taxon>
        <taxon>Pichiomycetes</taxon>
        <taxon>Metschnikowiaceae</taxon>
        <taxon>Metschnikowia</taxon>
    </lineage>
</organism>
<feature type="compositionally biased region" description="Low complexity" evidence="1">
    <location>
        <begin position="398"/>
        <end position="410"/>
    </location>
</feature>
<dbReference type="AlphaFoldDB" id="A0A1A0HCW4"/>
<evidence type="ECO:0000256" key="1">
    <source>
        <dbReference type="SAM" id="MobiDB-lite"/>
    </source>
</evidence>
<proteinExistence type="predicted"/>
<feature type="region of interest" description="Disordered" evidence="1">
    <location>
        <begin position="342"/>
        <end position="410"/>
    </location>
</feature>
<feature type="compositionally biased region" description="Polar residues" evidence="1">
    <location>
        <begin position="342"/>
        <end position="355"/>
    </location>
</feature>
<evidence type="ECO:0000313" key="2">
    <source>
        <dbReference type="EMBL" id="OBA21722.1"/>
    </source>
</evidence>
<feature type="compositionally biased region" description="Polar residues" evidence="1">
    <location>
        <begin position="1"/>
        <end position="15"/>
    </location>
</feature>
<feature type="region of interest" description="Disordered" evidence="1">
    <location>
        <begin position="1"/>
        <end position="38"/>
    </location>
</feature>
<keyword evidence="3" id="KW-1185">Reference proteome</keyword>